<organism evidence="5">
    <name type="scientific">Lyngbya confervoides BDU141951</name>
    <dbReference type="NCBI Taxonomy" id="1574623"/>
    <lineage>
        <taxon>Bacteria</taxon>
        <taxon>Bacillati</taxon>
        <taxon>Cyanobacteriota</taxon>
        <taxon>Cyanophyceae</taxon>
        <taxon>Oscillatoriophycideae</taxon>
        <taxon>Oscillatoriales</taxon>
        <taxon>Microcoleaceae</taxon>
        <taxon>Lyngbya</taxon>
    </lineage>
</organism>
<evidence type="ECO:0000313" key="5">
    <source>
        <dbReference type="EMBL" id="NEV69504.1"/>
    </source>
</evidence>
<keyword evidence="3" id="KW-0687">Ribonucleoprotein</keyword>
<dbReference type="PANTHER" id="PTHR10724:SF7">
    <property type="entry name" value="SMALL RIBOSOMAL SUBUNIT PROTEIN BS1C"/>
    <property type="match status" value="1"/>
</dbReference>
<proteinExistence type="inferred from homology"/>
<dbReference type="InterPro" id="IPR012340">
    <property type="entry name" value="NA-bd_OB-fold"/>
</dbReference>
<dbReference type="Pfam" id="PF00575">
    <property type="entry name" value="S1"/>
    <property type="match status" value="3"/>
</dbReference>
<gene>
    <name evidence="5" type="ORF">QQ91_020630</name>
</gene>
<accession>A0A0C1YA14</accession>
<name>A0A0C1YA14_9CYAN</name>
<dbReference type="AlphaFoldDB" id="A0A0C1YA14"/>
<dbReference type="GO" id="GO:0003735">
    <property type="term" value="F:structural constituent of ribosome"/>
    <property type="evidence" value="ECO:0007669"/>
    <property type="project" value="TreeGrafter"/>
</dbReference>
<dbReference type="EMBL" id="JTHE02000003">
    <property type="protein sequence ID" value="NEV69504.1"/>
    <property type="molecule type" value="Genomic_DNA"/>
</dbReference>
<reference evidence="5" key="1">
    <citation type="submission" date="2014-11" db="EMBL/GenBank/DDBJ databases">
        <authorList>
            <person name="Malar M.C."/>
            <person name="Sen D."/>
            <person name="Tripathy S."/>
        </authorList>
    </citation>
    <scope>NUCLEOTIDE SEQUENCE</scope>
    <source>
        <strain evidence="5">BDU141951</strain>
    </source>
</reference>
<protein>
    <submittedName>
        <fullName evidence="5">S1 RNA-binding domain-containing protein</fullName>
    </submittedName>
</protein>
<dbReference type="CDD" id="cd04465">
    <property type="entry name" value="S1_RPS1_repeat_ec2_hs2"/>
    <property type="match status" value="1"/>
</dbReference>
<comment type="similarity">
    <text evidence="1">Belongs to the bacterial ribosomal protein bS1 family.</text>
</comment>
<dbReference type="GO" id="GO:1990904">
    <property type="term" value="C:ribonucleoprotein complex"/>
    <property type="evidence" value="ECO:0007669"/>
    <property type="project" value="UniProtKB-KW"/>
</dbReference>
<dbReference type="PANTHER" id="PTHR10724">
    <property type="entry name" value="30S RIBOSOMAL PROTEIN S1"/>
    <property type="match status" value="1"/>
</dbReference>
<feature type="domain" description="S1 motif" evidence="4">
    <location>
        <begin position="124"/>
        <end position="188"/>
    </location>
</feature>
<sequence length="306" mass="33690">MIEKLNFCSNRENPTLTFSTEDFARALADHDYTFQTGSTVKGTVIGHGSEGAMVEIGGKSDAFLPLKEAALERVENLEETLPLGEEFEFLIIRDQDKEGRVVLSLRRLMVQRVWERLTEKEANKDILDVKVTGTNKGGVIVDVEGLRGFVPRSHLAQPDDLDALVGTTLSVGFLEVNQEGNKLVLSQRQAARSQAMSTLEVGQLVQGKIASLKPYGAFVSFDGVTGLLHINQISQNYVDSLPNLLKAGQDIKAIIVSLDEQRGRISLSTKVLEKYPGEVLKEFDTVMSDVDNRLQNVGKMLANSEL</sequence>
<reference evidence="5" key="2">
    <citation type="journal article" date="2015" name="Genome Announc.">
        <title>Draft Genome Sequence of Filamentous Marine Cyanobacterium Lyngbya confervoides Strain BDU141951.</title>
        <authorList>
            <person name="Chandrababunaidu M.M."/>
            <person name="Sen D."/>
            <person name="Tripathy S."/>
        </authorList>
    </citation>
    <scope>NUCLEOTIDE SEQUENCE</scope>
    <source>
        <strain evidence="5">BDU141951</strain>
    </source>
</reference>
<dbReference type="SUPFAM" id="SSF50249">
    <property type="entry name" value="Nucleic acid-binding proteins"/>
    <property type="match status" value="3"/>
</dbReference>
<evidence type="ECO:0000256" key="2">
    <source>
        <dbReference type="ARBA" id="ARBA00022980"/>
    </source>
</evidence>
<feature type="domain" description="S1 motif" evidence="4">
    <location>
        <begin position="202"/>
        <end position="270"/>
    </location>
</feature>
<dbReference type="GO" id="GO:0005840">
    <property type="term" value="C:ribosome"/>
    <property type="evidence" value="ECO:0007669"/>
    <property type="project" value="UniProtKB-KW"/>
</dbReference>
<evidence type="ECO:0000259" key="4">
    <source>
        <dbReference type="PROSITE" id="PS50126"/>
    </source>
</evidence>
<evidence type="ECO:0000256" key="3">
    <source>
        <dbReference type="ARBA" id="ARBA00023274"/>
    </source>
</evidence>
<dbReference type="Gene3D" id="2.40.50.140">
    <property type="entry name" value="Nucleic acid-binding proteins"/>
    <property type="match status" value="3"/>
</dbReference>
<dbReference type="CDD" id="cd05687">
    <property type="entry name" value="S1_RPS1_repeat_ec1_hs1"/>
    <property type="match status" value="1"/>
</dbReference>
<evidence type="ECO:0000256" key="1">
    <source>
        <dbReference type="ARBA" id="ARBA00006767"/>
    </source>
</evidence>
<reference evidence="5" key="3">
    <citation type="submission" date="2020-02" db="EMBL/GenBank/DDBJ databases">
        <authorList>
            <person name="Sarangi A.N."/>
            <person name="Ghosh S."/>
            <person name="Mukherjee M."/>
            <person name="Tripathy S."/>
        </authorList>
    </citation>
    <scope>NUCLEOTIDE SEQUENCE</scope>
    <source>
        <strain evidence="5">BDU141951</strain>
    </source>
</reference>
<feature type="domain" description="S1 motif" evidence="4">
    <location>
        <begin position="37"/>
        <end position="106"/>
    </location>
</feature>
<comment type="caution">
    <text evidence="5">The sequence shown here is derived from an EMBL/GenBank/DDBJ whole genome shotgun (WGS) entry which is preliminary data.</text>
</comment>
<keyword evidence="2" id="KW-0689">Ribosomal protein</keyword>
<dbReference type="GO" id="GO:0003729">
    <property type="term" value="F:mRNA binding"/>
    <property type="evidence" value="ECO:0007669"/>
    <property type="project" value="TreeGrafter"/>
</dbReference>
<dbReference type="InterPro" id="IPR050437">
    <property type="entry name" value="Ribos_protein_bS1-like"/>
</dbReference>
<dbReference type="InterPro" id="IPR003029">
    <property type="entry name" value="S1_domain"/>
</dbReference>
<dbReference type="PROSITE" id="PS50126">
    <property type="entry name" value="S1"/>
    <property type="match status" value="3"/>
</dbReference>
<dbReference type="GO" id="GO:0006412">
    <property type="term" value="P:translation"/>
    <property type="evidence" value="ECO:0007669"/>
    <property type="project" value="TreeGrafter"/>
</dbReference>
<dbReference type="SMART" id="SM00316">
    <property type="entry name" value="S1"/>
    <property type="match status" value="3"/>
</dbReference>